<dbReference type="InterPro" id="IPR036396">
    <property type="entry name" value="Cyt_P450_sf"/>
</dbReference>
<evidence type="ECO:0000256" key="8">
    <source>
        <dbReference type="ARBA" id="ARBA00022989"/>
    </source>
</evidence>
<evidence type="ECO:0000313" key="16">
    <source>
        <dbReference type="Proteomes" id="UP000807306"/>
    </source>
</evidence>
<dbReference type="InterPro" id="IPR002401">
    <property type="entry name" value="Cyt_P450_E_grp-I"/>
</dbReference>
<evidence type="ECO:0000256" key="6">
    <source>
        <dbReference type="ARBA" id="ARBA00022692"/>
    </source>
</evidence>
<reference evidence="15" key="1">
    <citation type="submission" date="2020-11" db="EMBL/GenBank/DDBJ databases">
        <authorList>
            <consortium name="DOE Joint Genome Institute"/>
            <person name="Ahrendt S."/>
            <person name="Riley R."/>
            <person name="Andreopoulos W."/>
            <person name="Labutti K."/>
            <person name="Pangilinan J."/>
            <person name="Ruiz-Duenas F.J."/>
            <person name="Barrasa J.M."/>
            <person name="Sanchez-Garcia M."/>
            <person name="Camarero S."/>
            <person name="Miyauchi S."/>
            <person name="Serrano A."/>
            <person name="Linde D."/>
            <person name="Babiker R."/>
            <person name="Drula E."/>
            <person name="Ayuso-Fernandez I."/>
            <person name="Pacheco R."/>
            <person name="Padilla G."/>
            <person name="Ferreira P."/>
            <person name="Barriuso J."/>
            <person name="Kellner H."/>
            <person name="Castanera R."/>
            <person name="Alfaro M."/>
            <person name="Ramirez L."/>
            <person name="Pisabarro A.G."/>
            <person name="Kuo A."/>
            <person name="Tritt A."/>
            <person name="Lipzen A."/>
            <person name="He G."/>
            <person name="Yan M."/>
            <person name="Ng V."/>
            <person name="Cullen D."/>
            <person name="Martin F."/>
            <person name="Rosso M.-N."/>
            <person name="Henrissat B."/>
            <person name="Hibbett D."/>
            <person name="Martinez A.T."/>
            <person name="Grigoriev I.V."/>
        </authorList>
    </citation>
    <scope>NUCLEOTIDE SEQUENCE</scope>
    <source>
        <strain evidence="15">CBS 506.95</strain>
    </source>
</reference>
<evidence type="ECO:0000256" key="12">
    <source>
        <dbReference type="ARBA" id="ARBA00023136"/>
    </source>
</evidence>
<dbReference type="OrthoDB" id="1470350at2759"/>
<gene>
    <name evidence="15" type="ORF">CPB83DRAFT_791555</name>
</gene>
<dbReference type="InterPro" id="IPR050121">
    <property type="entry name" value="Cytochrome_P450_monoxygenase"/>
</dbReference>
<comment type="caution">
    <text evidence="15">The sequence shown here is derived from an EMBL/GenBank/DDBJ whole genome shotgun (WGS) entry which is preliminary data.</text>
</comment>
<dbReference type="CDD" id="cd11069">
    <property type="entry name" value="CYP_FUM15-like"/>
    <property type="match status" value="1"/>
</dbReference>
<keyword evidence="6 14" id="KW-0812">Transmembrane</keyword>
<evidence type="ECO:0000256" key="1">
    <source>
        <dbReference type="ARBA" id="ARBA00001971"/>
    </source>
</evidence>
<dbReference type="GO" id="GO:0005506">
    <property type="term" value="F:iron ion binding"/>
    <property type="evidence" value="ECO:0007669"/>
    <property type="project" value="InterPro"/>
</dbReference>
<protein>
    <submittedName>
        <fullName evidence="15">Cytochrome P450</fullName>
    </submittedName>
</protein>
<keyword evidence="12 14" id="KW-0472">Membrane</keyword>
<evidence type="ECO:0000256" key="9">
    <source>
        <dbReference type="ARBA" id="ARBA00023002"/>
    </source>
</evidence>
<keyword evidence="11" id="KW-0503">Monooxygenase</keyword>
<dbReference type="Gene3D" id="1.10.630.10">
    <property type="entry name" value="Cytochrome P450"/>
    <property type="match status" value="1"/>
</dbReference>
<dbReference type="Pfam" id="PF00067">
    <property type="entry name" value="p450"/>
    <property type="match status" value="1"/>
</dbReference>
<dbReference type="GO" id="GO:0016705">
    <property type="term" value="F:oxidoreductase activity, acting on paired donors, with incorporation or reduction of molecular oxygen"/>
    <property type="evidence" value="ECO:0007669"/>
    <property type="project" value="InterPro"/>
</dbReference>
<evidence type="ECO:0000256" key="7">
    <source>
        <dbReference type="ARBA" id="ARBA00022723"/>
    </source>
</evidence>
<evidence type="ECO:0000256" key="2">
    <source>
        <dbReference type="ARBA" id="ARBA00004370"/>
    </source>
</evidence>
<organism evidence="15 16">
    <name type="scientific">Crepidotus variabilis</name>
    <dbReference type="NCBI Taxonomy" id="179855"/>
    <lineage>
        <taxon>Eukaryota</taxon>
        <taxon>Fungi</taxon>
        <taxon>Dikarya</taxon>
        <taxon>Basidiomycota</taxon>
        <taxon>Agaricomycotina</taxon>
        <taxon>Agaricomycetes</taxon>
        <taxon>Agaricomycetidae</taxon>
        <taxon>Agaricales</taxon>
        <taxon>Agaricineae</taxon>
        <taxon>Crepidotaceae</taxon>
        <taxon>Crepidotus</taxon>
    </lineage>
</organism>
<dbReference type="PRINTS" id="PR00385">
    <property type="entry name" value="P450"/>
</dbReference>
<dbReference type="PANTHER" id="PTHR24305:SF166">
    <property type="entry name" value="CYTOCHROME P450 12A4, MITOCHONDRIAL-RELATED"/>
    <property type="match status" value="1"/>
</dbReference>
<dbReference type="AlphaFoldDB" id="A0A9P6EGX8"/>
<proteinExistence type="inferred from homology"/>
<dbReference type="SUPFAM" id="SSF48264">
    <property type="entry name" value="Cytochrome P450"/>
    <property type="match status" value="1"/>
</dbReference>
<keyword evidence="16" id="KW-1185">Reference proteome</keyword>
<comment type="subcellular location">
    <subcellularLocation>
        <location evidence="2">Membrane</location>
    </subcellularLocation>
</comment>
<evidence type="ECO:0000256" key="10">
    <source>
        <dbReference type="ARBA" id="ARBA00023004"/>
    </source>
</evidence>
<evidence type="ECO:0000256" key="4">
    <source>
        <dbReference type="ARBA" id="ARBA00010617"/>
    </source>
</evidence>
<feature type="binding site" description="axial binding residue" evidence="13">
    <location>
        <position position="494"/>
    </location>
    <ligand>
        <name>heme</name>
        <dbReference type="ChEBI" id="CHEBI:30413"/>
    </ligand>
    <ligandPart>
        <name>Fe</name>
        <dbReference type="ChEBI" id="CHEBI:18248"/>
    </ligandPart>
</feature>
<dbReference type="GO" id="GO:0004497">
    <property type="term" value="F:monooxygenase activity"/>
    <property type="evidence" value="ECO:0007669"/>
    <property type="project" value="UniProtKB-KW"/>
</dbReference>
<comment type="similarity">
    <text evidence="4">Belongs to the cytochrome P450 family.</text>
</comment>
<comment type="pathway">
    <text evidence="3">Secondary metabolite biosynthesis; terpenoid biosynthesis.</text>
</comment>
<dbReference type="PRINTS" id="PR00463">
    <property type="entry name" value="EP450I"/>
</dbReference>
<feature type="transmembrane region" description="Helical" evidence="14">
    <location>
        <begin position="20"/>
        <end position="40"/>
    </location>
</feature>
<keyword evidence="5 13" id="KW-0349">Heme</keyword>
<name>A0A9P6EGX8_9AGAR</name>
<evidence type="ECO:0000313" key="15">
    <source>
        <dbReference type="EMBL" id="KAF9528519.1"/>
    </source>
</evidence>
<keyword evidence="8 14" id="KW-1133">Transmembrane helix</keyword>
<keyword evidence="7 13" id="KW-0479">Metal-binding</keyword>
<keyword evidence="9" id="KW-0560">Oxidoreductase</keyword>
<evidence type="ECO:0000256" key="14">
    <source>
        <dbReference type="SAM" id="Phobius"/>
    </source>
</evidence>
<dbReference type="GO" id="GO:0020037">
    <property type="term" value="F:heme binding"/>
    <property type="evidence" value="ECO:0007669"/>
    <property type="project" value="InterPro"/>
</dbReference>
<dbReference type="InterPro" id="IPR001128">
    <property type="entry name" value="Cyt_P450"/>
</dbReference>
<keyword evidence="10 13" id="KW-0408">Iron</keyword>
<evidence type="ECO:0000256" key="5">
    <source>
        <dbReference type="ARBA" id="ARBA00022617"/>
    </source>
</evidence>
<dbReference type="GO" id="GO:0016020">
    <property type="term" value="C:membrane"/>
    <property type="evidence" value="ECO:0007669"/>
    <property type="project" value="UniProtKB-SubCell"/>
</dbReference>
<evidence type="ECO:0000256" key="3">
    <source>
        <dbReference type="ARBA" id="ARBA00004721"/>
    </source>
</evidence>
<comment type="cofactor">
    <cofactor evidence="1 13">
        <name>heme</name>
        <dbReference type="ChEBI" id="CHEBI:30413"/>
    </cofactor>
</comment>
<evidence type="ECO:0000256" key="11">
    <source>
        <dbReference type="ARBA" id="ARBA00023033"/>
    </source>
</evidence>
<evidence type="ECO:0000256" key="13">
    <source>
        <dbReference type="PIRSR" id="PIRSR602401-1"/>
    </source>
</evidence>
<sequence length="558" mass="62411">MLTTLFHGRDPSQIQDSTAWASTLRLPFLLAAALVVYLVYKRATGISIRLVPGPDAESFLLGNLPEIFQSQAGAPDFKYQQMYGDIVRFKGPFGEDRLLISDPKALAYIINGGYAFPKWPERREISRILMGRGLLWADGDIHRRQRKVMLPGFGAPESKGLVPIFQRVASQLTEQWNDILASSPDQSAVVNVSKWLSRATMDCLGEAAFDYQFGALANTNNDFMKSYMGLMNDTLGSPPKPAIFMQAVLPVWVLQLISKFSPAKNVVHARHTEVLANAITQQLVDSKMEAFRQGAGEKDILSLLVQANAASDQVNRLTEEEIFAEMRTLLLAGHETSAVSLCWVMLELAKNPEIQNKLRDEIRSIERSIQTRGGSHFTANDLDNMPYLAAVIKESMRFHPALHQNYRQTASNDVFPLSRPIRLTNGKLVNELPVPQGTKLIVSIAAYNRNTEVFGDDADVFNPDRWLRDSSNKKTPGLGVYSNLLTFAGGIRACIGWRFAVYEVFALTVEIINNFQLDVTPDIDRLRREACLVMIPTLEGEQHKGENLPLRVRHAPRD</sequence>
<dbReference type="PANTHER" id="PTHR24305">
    <property type="entry name" value="CYTOCHROME P450"/>
    <property type="match status" value="1"/>
</dbReference>
<dbReference type="EMBL" id="MU157852">
    <property type="protein sequence ID" value="KAF9528519.1"/>
    <property type="molecule type" value="Genomic_DNA"/>
</dbReference>
<dbReference type="Proteomes" id="UP000807306">
    <property type="component" value="Unassembled WGS sequence"/>
</dbReference>
<accession>A0A9P6EGX8</accession>